<dbReference type="InterPro" id="IPR032830">
    <property type="entry name" value="XPB/Ssl2_N"/>
</dbReference>
<dbReference type="SUPFAM" id="SSF52540">
    <property type="entry name" value="P-loop containing nucleoside triphosphate hydrolases"/>
    <property type="match status" value="2"/>
</dbReference>
<evidence type="ECO:0000256" key="6">
    <source>
        <dbReference type="ARBA" id="ARBA00023235"/>
    </source>
</evidence>
<evidence type="ECO:0000256" key="9">
    <source>
        <dbReference type="ARBA" id="ARBA00048988"/>
    </source>
</evidence>
<dbReference type="Pfam" id="PF13625">
    <property type="entry name" value="Helicase_C_3"/>
    <property type="match status" value="1"/>
</dbReference>
<evidence type="ECO:0000256" key="7">
    <source>
        <dbReference type="ARBA" id="ARBA00034617"/>
    </source>
</evidence>
<dbReference type="EMBL" id="JBBJUP010000016">
    <property type="protein sequence ID" value="MEJ8281030.1"/>
    <property type="molecule type" value="Genomic_DNA"/>
</dbReference>
<comment type="catalytic activity">
    <reaction evidence="9">
        <text>ATP + H2O = ADP + phosphate + H(+)</text>
        <dbReference type="Rhea" id="RHEA:13065"/>
        <dbReference type="ChEBI" id="CHEBI:15377"/>
        <dbReference type="ChEBI" id="CHEBI:15378"/>
        <dbReference type="ChEBI" id="CHEBI:30616"/>
        <dbReference type="ChEBI" id="CHEBI:43474"/>
        <dbReference type="ChEBI" id="CHEBI:456216"/>
        <dbReference type="EC" id="5.6.2.4"/>
    </reaction>
</comment>
<keyword evidence="6" id="KW-0413">Isomerase</keyword>
<dbReference type="InterPro" id="IPR050615">
    <property type="entry name" value="ATP-dep_DNA_Helicase"/>
</dbReference>
<dbReference type="InterPro" id="IPR014001">
    <property type="entry name" value="Helicase_ATP-bd"/>
</dbReference>
<dbReference type="SMART" id="SM00490">
    <property type="entry name" value="HELICc"/>
    <property type="match status" value="1"/>
</dbReference>
<dbReference type="GO" id="GO:0004386">
    <property type="term" value="F:helicase activity"/>
    <property type="evidence" value="ECO:0007669"/>
    <property type="project" value="UniProtKB-KW"/>
</dbReference>
<feature type="domain" description="Helicase ATP-binding" evidence="10">
    <location>
        <begin position="190"/>
        <end position="344"/>
    </location>
</feature>
<dbReference type="InterPro" id="IPR001650">
    <property type="entry name" value="Helicase_C-like"/>
</dbReference>
<dbReference type="Gene3D" id="3.40.50.300">
    <property type="entry name" value="P-loop containing nucleotide triphosphate hydrolases"/>
    <property type="match status" value="2"/>
</dbReference>
<comment type="caution">
    <text evidence="12">The sequence shown here is derived from an EMBL/GenBank/DDBJ whole genome shotgun (WGS) entry which is preliminary data.</text>
</comment>
<sequence length="553" mass="61133">MTDGPLIVQSDKTLLLEVDHPDSAAARAAIAPFAELERAPEHVHTYRVTPLALWNARAAGHDAEQVVDALVRWARYPVPQPLLVDVVDTMGRYGRLQLSNHPAHGLVLTALDRAVLEEILRQKKISPMLGARIDDDTVVVHPSERGRLKQSLLKVGWPAEDLAGYVDGEAHPIELEQDGWTLRDYQQQAVDGFWEGGSGVVVLPCGAGKTLVGAAAMARAGATTLILVTNTVSGRQWKRELIARTSLTEDEIGEYSGEKKEIRPVTIATYQVVTRKTKGEYKHLELFDSRDWGLVVYDEVHLLPAPVFRMTADLQSRRRLGLTATLVREDGREGDVFSLIGPKRYDAPWRDIEAQGWIAPAECVEVRVTLTDAERMSYATADAEERYRTASTADTKLNVVRAILDRHPGEQTLVIGAYLEQLDALGAKLDAPVIQGSTRNKEREKLFDAFRNGEIDTLVVSKVANFSIDLPEATIAVQVSGTFGSRQEEAQRLGRLLRPKADGRQAHFYSVVSRDTVDTDYAAHRQRFLAEQGYAYRIVDADDLLGPALPDAG</sequence>
<protein>
    <recommendedName>
        <fullName evidence="8">DNA 3'-5' helicase</fullName>
        <ecNumber evidence="8">5.6.2.4</ecNumber>
    </recommendedName>
</protein>
<name>A0ABU8TC95_9PSEU</name>
<accession>A0ABU8TC95</accession>
<dbReference type="InterPro" id="IPR032438">
    <property type="entry name" value="ERCC3_RAD25_C"/>
</dbReference>
<feature type="domain" description="Helicase C-terminal" evidence="11">
    <location>
        <begin position="398"/>
        <end position="546"/>
    </location>
</feature>
<dbReference type="CDD" id="cd18789">
    <property type="entry name" value="SF2_C_XPB"/>
    <property type="match status" value="1"/>
</dbReference>
<dbReference type="PROSITE" id="PS51194">
    <property type="entry name" value="HELICASE_CTER"/>
    <property type="match status" value="1"/>
</dbReference>
<keyword evidence="4 12" id="KW-0347">Helicase</keyword>
<dbReference type="PROSITE" id="PS51192">
    <property type="entry name" value="HELICASE_ATP_BIND_1"/>
    <property type="match status" value="1"/>
</dbReference>
<dbReference type="PANTHER" id="PTHR11274">
    <property type="entry name" value="RAD25/XP-B DNA REPAIR HELICASE"/>
    <property type="match status" value="1"/>
</dbReference>
<dbReference type="EC" id="5.6.2.4" evidence="8"/>
<evidence type="ECO:0000256" key="8">
    <source>
        <dbReference type="ARBA" id="ARBA00034808"/>
    </source>
</evidence>
<evidence type="ECO:0000256" key="3">
    <source>
        <dbReference type="ARBA" id="ARBA00022801"/>
    </source>
</evidence>
<evidence type="ECO:0000313" key="13">
    <source>
        <dbReference type="Proteomes" id="UP001364211"/>
    </source>
</evidence>
<proteinExistence type="inferred from homology"/>
<keyword evidence="3" id="KW-0378">Hydrolase</keyword>
<keyword evidence="2" id="KW-0547">Nucleotide-binding</keyword>
<comment type="similarity">
    <text evidence="1">Belongs to the helicase family. RAD25/XPB subfamily.</text>
</comment>
<evidence type="ECO:0000313" key="12">
    <source>
        <dbReference type="EMBL" id="MEJ8281030.1"/>
    </source>
</evidence>
<gene>
    <name evidence="12" type="ORF">WJX68_18960</name>
</gene>
<dbReference type="InterPro" id="IPR006935">
    <property type="entry name" value="Helicase/UvrB_N"/>
</dbReference>
<organism evidence="12 13">
    <name type="scientific">Pseudonocardia spirodelae</name>
    <dbReference type="NCBI Taxonomy" id="3133431"/>
    <lineage>
        <taxon>Bacteria</taxon>
        <taxon>Bacillati</taxon>
        <taxon>Actinomycetota</taxon>
        <taxon>Actinomycetes</taxon>
        <taxon>Pseudonocardiales</taxon>
        <taxon>Pseudonocardiaceae</taxon>
        <taxon>Pseudonocardia</taxon>
    </lineage>
</organism>
<dbReference type="Pfam" id="PF04851">
    <property type="entry name" value="ResIII"/>
    <property type="match status" value="1"/>
</dbReference>
<dbReference type="InterPro" id="IPR027417">
    <property type="entry name" value="P-loop_NTPase"/>
</dbReference>
<keyword evidence="5" id="KW-0067">ATP-binding</keyword>
<reference evidence="12 13" key="1">
    <citation type="submission" date="2024-03" db="EMBL/GenBank/DDBJ databases">
        <title>Draft genome sequence of Pseudonocardia sp. DW16-2.</title>
        <authorList>
            <person name="Duangmal K."/>
        </authorList>
    </citation>
    <scope>NUCLEOTIDE SEQUENCE [LARGE SCALE GENOMIC DNA]</scope>
    <source>
        <strain evidence="12 13">DW16-2</strain>
    </source>
</reference>
<evidence type="ECO:0000256" key="1">
    <source>
        <dbReference type="ARBA" id="ARBA00006637"/>
    </source>
</evidence>
<dbReference type="Proteomes" id="UP001364211">
    <property type="component" value="Unassembled WGS sequence"/>
</dbReference>
<dbReference type="RefSeq" id="WP_340292846.1">
    <property type="nucleotide sequence ID" value="NZ_JBBJUP010000016.1"/>
</dbReference>
<evidence type="ECO:0000256" key="5">
    <source>
        <dbReference type="ARBA" id="ARBA00022840"/>
    </source>
</evidence>
<keyword evidence="13" id="KW-1185">Reference proteome</keyword>
<evidence type="ECO:0000259" key="11">
    <source>
        <dbReference type="PROSITE" id="PS51194"/>
    </source>
</evidence>
<evidence type="ECO:0000256" key="4">
    <source>
        <dbReference type="ARBA" id="ARBA00022806"/>
    </source>
</evidence>
<dbReference type="PANTHER" id="PTHR11274:SF0">
    <property type="entry name" value="GENERAL TRANSCRIPTION AND DNA REPAIR FACTOR IIH HELICASE SUBUNIT XPB"/>
    <property type="match status" value="1"/>
</dbReference>
<dbReference type="SMART" id="SM00487">
    <property type="entry name" value="DEXDc"/>
    <property type="match status" value="1"/>
</dbReference>
<dbReference type="PRINTS" id="PR00851">
    <property type="entry name" value="XRODRMPGMNTB"/>
</dbReference>
<evidence type="ECO:0000256" key="2">
    <source>
        <dbReference type="ARBA" id="ARBA00022741"/>
    </source>
</evidence>
<comment type="catalytic activity">
    <reaction evidence="7">
        <text>Couples ATP hydrolysis with the unwinding of duplex DNA by translocating in the 3'-5' direction.</text>
        <dbReference type="EC" id="5.6.2.4"/>
    </reaction>
</comment>
<dbReference type="Pfam" id="PF16203">
    <property type="entry name" value="ERCC3_RAD25_C"/>
    <property type="match status" value="1"/>
</dbReference>
<evidence type="ECO:0000259" key="10">
    <source>
        <dbReference type="PROSITE" id="PS51192"/>
    </source>
</evidence>
<dbReference type="NCBIfam" id="NF045503">
    <property type="entry name" value="repair_heli_XPB"/>
    <property type="match status" value="1"/>
</dbReference>